<dbReference type="InterPro" id="IPR046848">
    <property type="entry name" value="E_motif"/>
</dbReference>
<protein>
    <submittedName>
        <fullName evidence="4">Pentatricopeptide repeat-containing protein</fullName>
    </submittedName>
</protein>
<dbReference type="PANTHER" id="PTHR47926:SF540">
    <property type="entry name" value="PENTATRICOPEPTIDE REPEAT-CONTAINING PROTEIN"/>
    <property type="match status" value="1"/>
</dbReference>
<comment type="caution">
    <text evidence="4">The sequence shown here is derived from an EMBL/GenBank/DDBJ whole genome shotgun (WGS) entry which is preliminary data.</text>
</comment>
<evidence type="ECO:0000313" key="5">
    <source>
        <dbReference type="Proteomes" id="UP000288805"/>
    </source>
</evidence>
<keyword evidence="1" id="KW-0677">Repeat</keyword>
<gene>
    <name evidence="4" type="primary">PCMP-E70_0</name>
    <name evidence="4" type="ORF">CK203_078201</name>
</gene>
<evidence type="ECO:0000313" key="4">
    <source>
        <dbReference type="EMBL" id="RVW39176.1"/>
    </source>
</evidence>
<dbReference type="FunFam" id="1.25.40.10:FF:000921">
    <property type="entry name" value="Pentatricopeptide repeat-containing protein At5g48910"/>
    <property type="match status" value="1"/>
</dbReference>
<dbReference type="Pfam" id="PF12854">
    <property type="entry name" value="PPR_1"/>
    <property type="match status" value="1"/>
</dbReference>
<dbReference type="FunFam" id="1.25.40.10:FF:000334">
    <property type="entry name" value="Pentatricopeptide repeat-containing protein"/>
    <property type="match status" value="1"/>
</dbReference>
<dbReference type="Pfam" id="PF13041">
    <property type="entry name" value="PPR_2"/>
    <property type="match status" value="3"/>
</dbReference>
<dbReference type="GO" id="GO:0009451">
    <property type="term" value="P:RNA modification"/>
    <property type="evidence" value="ECO:0007669"/>
    <property type="project" value="InterPro"/>
</dbReference>
<dbReference type="AlphaFoldDB" id="A0A438DUJ4"/>
<dbReference type="InterPro" id="IPR046960">
    <property type="entry name" value="PPR_At4g14850-like_plant"/>
</dbReference>
<evidence type="ECO:0000256" key="3">
    <source>
        <dbReference type="PROSITE-ProRule" id="PRU00708"/>
    </source>
</evidence>
<dbReference type="Pfam" id="PF20431">
    <property type="entry name" value="E_motif"/>
    <property type="match status" value="1"/>
</dbReference>
<reference evidence="4 5" key="1">
    <citation type="journal article" date="2018" name="PLoS Genet.">
        <title>Population sequencing reveals clonal diversity and ancestral inbreeding in the grapevine cultivar Chardonnay.</title>
        <authorList>
            <person name="Roach M.J."/>
            <person name="Johnson D.L."/>
            <person name="Bohlmann J."/>
            <person name="van Vuuren H.J."/>
            <person name="Jones S.J."/>
            <person name="Pretorius I.S."/>
            <person name="Schmidt S.A."/>
            <person name="Borneman A.R."/>
        </authorList>
    </citation>
    <scope>NUCLEOTIDE SEQUENCE [LARGE SCALE GENOMIC DNA]</scope>
    <source>
        <strain evidence="5">cv. Chardonnay</strain>
        <tissue evidence="4">Leaf</tissue>
    </source>
</reference>
<dbReference type="EMBL" id="QGNW01001493">
    <property type="protein sequence ID" value="RVW39176.1"/>
    <property type="molecule type" value="Genomic_DNA"/>
</dbReference>
<feature type="repeat" description="PPR" evidence="3">
    <location>
        <begin position="203"/>
        <end position="237"/>
    </location>
</feature>
<dbReference type="SUPFAM" id="SSF48452">
    <property type="entry name" value="TPR-like"/>
    <property type="match status" value="1"/>
</dbReference>
<feature type="repeat" description="PPR" evidence="3">
    <location>
        <begin position="172"/>
        <end position="202"/>
    </location>
</feature>
<proteinExistence type="inferred from homology"/>
<dbReference type="InterPro" id="IPR011990">
    <property type="entry name" value="TPR-like_helical_dom_sf"/>
</dbReference>
<comment type="similarity">
    <text evidence="2">Belongs to the PPR family. PCMP-E subfamily.</text>
</comment>
<evidence type="ECO:0000256" key="1">
    <source>
        <dbReference type="ARBA" id="ARBA00022737"/>
    </source>
</evidence>
<dbReference type="Proteomes" id="UP000288805">
    <property type="component" value="Unassembled WGS sequence"/>
</dbReference>
<dbReference type="PROSITE" id="PS51375">
    <property type="entry name" value="PPR"/>
    <property type="match status" value="4"/>
</dbReference>
<sequence>MSRVCREAERRILRHLHGRKTRTQLPLIHAHILRHHLHQSNQILSHFISVCGALDKMGYANLVFHQTQNPNLLLFNSMIKGYSLCGPSENSLLLFSQMKNRGIWPDEFTFAPLLKSCSGICDNRIGKGVHGVVIVVGFERFSSIRIGIIDLYTSCGRMEDAKKVFDEMLDRDVIVWNMMIRGFCKVGDIEMGFRLFRQMRDRSVVSWNSMIAGLEQSGRDGEALELFREMWDHGFEPDDATVVTILPVCARLGAVDVGEWIHSYAESSQLLRDFISVGNSLVDFYCKCGILETAWRVFNEMPQKNVVSWNAMISGLTFNGKGELGADLFEEMINKGVRPNDATFVGVLSCCAHAGLVERGRNLFTSMTVDHKMEPKLEHFGCMVDLLARNGCMEEARDLVRTMPMRPNAVLWGSLLSAYRTIGDVKHAECAVKELIELEPWNSGNYVLLSNVYAEDGKWDEVEKNPELFFYAGVVCVPSSHINNKQNPKTIQPYKLIQMEILGAGLGFQTRGKVLFSIQTIEYVNWSIQWKKYGEKPWTENGWLSGQD</sequence>
<feature type="repeat" description="PPR" evidence="3">
    <location>
        <begin position="71"/>
        <end position="105"/>
    </location>
</feature>
<dbReference type="FunFam" id="1.25.40.10:FF:001030">
    <property type="entry name" value="Pentatricopeptide repeat-containing protein At1g09190"/>
    <property type="match status" value="1"/>
</dbReference>
<dbReference type="GO" id="GO:0003723">
    <property type="term" value="F:RNA binding"/>
    <property type="evidence" value="ECO:0007669"/>
    <property type="project" value="InterPro"/>
</dbReference>
<dbReference type="Pfam" id="PF01535">
    <property type="entry name" value="PPR"/>
    <property type="match status" value="1"/>
</dbReference>
<dbReference type="Gene3D" id="1.25.40.10">
    <property type="entry name" value="Tetratricopeptide repeat domain"/>
    <property type="match status" value="3"/>
</dbReference>
<accession>A0A438DUJ4</accession>
<organism evidence="4 5">
    <name type="scientific">Vitis vinifera</name>
    <name type="common">Grape</name>
    <dbReference type="NCBI Taxonomy" id="29760"/>
    <lineage>
        <taxon>Eukaryota</taxon>
        <taxon>Viridiplantae</taxon>
        <taxon>Streptophyta</taxon>
        <taxon>Embryophyta</taxon>
        <taxon>Tracheophyta</taxon>
        <taxon>Spermatophyta</taxon>
        <taxon>Magnoliopsida</taxon>
        <taxon>eudicotyledons</taxon>
        <taxon>Gunneridae</taxon>
        <taxon>Pentapetalae</taxon>
        <taxon>rosids</taxon>
        <taxon>Vitales</taxon>
        <taxon>Vitaceae</taxon>
        <taxon>Viteae</taxon>
        <taxon>Vitis</taxon>
    </lineage>
</organism>
<feature type="repeat" description="PPR" evidence="3">
    <location>
        <begin position="305"/>
        <end position="339"/>
    </location>
</feature>
<dbReference type="NCBIfam" id="TIGR00756">
    <property type="entry name" value="PPR"/>
    <property type="match status" value="5"/>
</dbReference>
<name>A0A438DUJ4_VITVI</name>
<dbReference type="InterPro" id="IPR002885">
    <property type="entry name" value="PPR_rpt"/>
</dbReference>
<dbReference type="PANTHER" id="PTHR47926">
    <property type="entry name" value="PENTATRICOPEPTIDE REPEAT-CONTAINING PROTEIN"/>
    <property type="match status" value="1"/>
</dbReference>
<evidence type="ECO:0000256" key="2">
    <source>
        <dbReference type="ARBA" id="ARBA00061659"/>
    </source>
</evidence>